<dbReference type="Proteomes" id="UP000030104">
    <property type="component" value="Unassembled WGS sequence"/>
</dbReference>
<reference evidence="1 2" key="1">
    <citation type="journal article" date="2015" name="Mol. Plant Microbe Interact.">
        <title>Genome, transcriptome, and functional analyses of Penicillium expansum provide new insights into secondary metabolism and pathogenicity.</title>
        <authorList>
            <person name="Ballester A.R."/>
            <person name="Marcet-Houben M."/>
            <person name="Levin E."/>
            <person name="Sela N."/>
            <person name="Selma-Lazaro C."/>
            <person name="Carmona L."/>
            <person name="Wisniewski M."/>
            <person name="Droby S."/>
            <person name="Gonzalez-Candelas L."/>
            <person name="Gabaldon T."/>
        </authorList>
    </citation>
    <scope>NUCLEOTIDE SEQUENCE [LARGE SCALE GENOMIC DNA]</scope>
    <source>
        <strain evidence="1 2">PHI-1</strain>
    </source>
</reference>
<gene>
    <name evidence="1" type="ORF">PITC_006660</name>
</gene>
<evidence type="ECO:0000313" key="2">
    <source>
        <dbReference type="Proteomes" id="UP000030104"/>
    </source>
</evidence>
<protein>
    <submittedName>
        <fullName evidence="1">Uncharacterized protein</fullName>
    </submittedName>
</protein>
<evidence type="ECO:0000313" key="1">
    <source>
        <dbReference type="EMBL" id="KGO75563.1"/>
    </source>
</evidence>
<name>A0A0A2L8P9_PENIT</name>
<comment type="caution">
    <text evidence="1">The sequence shown here is derived from an EMBL/GenBank/DDBJ whole genome shotgun (WGS) entry which is preliminary data.</text>
</comment>
<sequence>MAAAVGATPLAQLEDRVWFAMALVLGLDAKDKGQWLALFAPPVDVVDLTDDTEPAEVDNKLTPPLERPYASEVARIAKEVQEEAVRRGERELTPTSLEYAALFRYVVQPRLTDIAPCPYPTSGLP</sequence>
<organism evidence="1 2">
    <name type="scientific">Penicillium italicum</name>
    <name type="common">Blue mold</name>
    <dbReference type="NCBI Taxonomy" id="40296"/>
    <lineage>
        <taxon>Eukaryota</taxon>
        <taxon>Fungi</taxon>
        <taxon>Dikarya</taxon>
        <taxon>Ascomycota</taxon>
        <taxon>Pezizomycotina</taxon>
        <taxon>Eurotiomycetes</taxon>
        <taxon>Eurotiomycetidae</taxon>
        <taxon>Eurotiales</taxon>
        <taxon>Aspergillaceae</taxon>
        <taxon>Penicillium</taxon>
    </lineage>
</organism>
<dbReference type="AlphaFoldDB" id="A0A0A2L8P9"/>
<keyword evidence="2" id="KW-1185">Reference proteome</keyword>
<accession>A0A0A2L8P9</accession>
<dbReference type="HOGENOM" id="CLU_1993392_0_0_1"/>
<proteinExistence type="predicted"/>
<dbReference type="EMBL" id="JQGA01000463">
    <property type="protein sequence ID" value="KGO75563.1"/>
    <property type="molecule type" value="Genomic_DNA"/>
</dbReference>